<organism evidence="1 2">
    <name type="scientific">Acinetobacter junii</name>
    <dbReference type="NCBI Taxonomy" id="40215"/>
    <lineage>
        <taxon>Bacteria</taxon>
        <taxon>Pseudomonadati</taxon>
        <taxon>Pseudomonadota</taxon>
        <taxon>Gammaproteobacteria</taxon>
        <taxon>Moraxellales</taxon>
        <taxon>Moraxellaceae</taxon>
        <taxon>Acinetobacter</taxon>
    </lineage>
</organism>
<sequence length="232" mass="26681">MLNFDPIPIGGKTYQLNEISFNEALKVAAIDPKLNEKRITSFLSQALQNPQLPLMMTAQERYYLMIKYVQNQTNTLFSTNTDFSNCFKEHSDWIDEVSEVGVTVRQVSGSEAEYLEAHCMNAAEWIACLLAFQIKYENHEHLGQLPDRNAIDQVYKQQFSQRLGYLKTLPQSEFNLIYLDYLKLNSQLFTHLELSVNNDGFVVQRGADDAPIRFRASTCFIGIIKELDKSFT</sequence>
<comment type="caution">
    <text evidence="1">The sequence shown here is derived from an EMBL/GenBank/DDBJ whole genome shotgun (WGS) entry which is preliminary data.</text>
</comment>
<evidence type="ECO:0008006" key="3">
    <source>
        <dbReference type="Google" id="ProtNLM"/>
    </source>
</evidence>
<accession>A0AAW5RAG8</accession>
<dbReference type="EMBL" id="JAHPRE010000006">
    <property type="protein sequence ID" value="MCU4395782.1"/>
    <property type="molecule type" value="Genomic_DNA"/>
</dbReference>
<dbReference type="AlphaFoldDB" id="A0AAW5RAG8"/>
<evidence type="ECO:0000313" key="1">
    <source>
        <dbReference type="EMBL" id="MCU4395782.1"/>
    </source>
</evidence>
<name>A0AAW5RAG8_ACIJU</name>
<proteinExistence type="predicted"/>
<dbReference type="Proteomes" id="UP001208534">
    <property type="component" value="Unassembled WGS sequence"/>
</dbReference>
<evidence type="ECO:0000313" key="2">
    <source>
        <dbReference type="Proteomes" id="UP001208534"/>
    </source>
</evidence>
<reference evidence="1" key="1">
    <citation type="submission" date="2021-06" db="EMBL/GenBank/DDBJ databases">
        <title>Propagation of a rapidly emergent carbapenem-resistant Acinetobacter baumannii lineage by various extra-hospital transmission networks.</title>
        <authorList>
            <person name="Calix J."/>
        </authorList>
    </citation>
    <scope>NUCLEOTIDE SEQUENCE</scope>
    <source>
        <strain evidence="1">WU_MDCI_Aw63</strain>
    </source>
</reference>
<dbReference type="RefSeq" id="WP_262578340.1">
    <property type="nucleotide sequence ID" value="NZ_JAHPRE010000006.1"/>
</dbReference>
<gene>
    <name evidence="1" type="ORF">KTH64_02095</name>
</gene>
<protein>
    <recommendedName>
        <fullName evidence="3">DUF4393 domain-containing protein</fullName>
    </recommendedName>
</protein>